<keyword evidence="2" id="KW-1185">Reference proteome</keyword>
<dbReference type="Proteomes" id="UP001196413">
    <property type="component" value="Unassembled WGS sequence"/>
</dbReference>
<accession>A0AAD5WKU8</accession>
<sequence length="71" mass="7791">MDRLATDFLVIPILTIGTVLGCGVLPPGLARTVGFNVTGFTLPVSMVYTRTPTLPARFRAFIQPVERCKHF</sequence>
<evidence type="ECO:0000313" key="2">
    <source>
        <dbReference type="Proteomes" id="UP001196413"/>
    </source>
</evidence>
<proteinExistence type="predicted"/>
<dbReference type="PROSITE" id="PS51257">
    <property type="entry name" value="PROKAR_LIPOPROTEIN"/>
    <property type="match status" value="1"/>
</dbReference>
<reference evidence="1" key="1">
    <citation type="submission" date="2021-06" db="EMBL/GenBank/DDBJ databases">
        <title>Parelaphostrongylus tenuis whole genome reference sequence.</title>
        <authorList>
            <person name="Garwood T.J."/>
            <person name="Larsen P.A."/>
            <person name="Fountain-Jones N.M."/>
            <person name="Garbe J.R."/>
            <person name="Macchietto M.G."/>
            <person name="Kania S.A."/>
            <person name="Gerhold R.W."/>
            <person name="Richards J.E."/>
            <person name="Wolf T.M."/>
        </authorList>
    </citation>
    <scope>NUCLEOTIDE SEQUENCE</scope>
    <source>
        <strain evidence="1">MNPRO001-30</strain>
        <tissue evidence="1">Meninges</tissue>
    </source>
</reference>
<name>A0AAD5WKU8_PARTN</name>
<dbReference type="AlphaFoldDB" id="A0AAD5WKU8"/>
<gene>
    <name evidence="1" type="ORF">KIN20_035919</name>
</gene>
<protein>
    <submittedName>
        <fullName evidence="1">Uncharacterized protein</fullName>
    </submittedName>
</protein>
<organism evidence="1 2">
    <name type="scientific">Parelaphostrongylus tenuis</name>
    <name type="common">Meningeal worm</name>
    <dbReference type="NCBI Taxonomy" id="148309"/>
    <lineage>
        <taxon>Eukaryota</taxon>
        <taxon>Metazoa</taxon>
        <taxon>Ecdysozoa</taxon>
        <taxon>Nematoda</taxon>
        <taxon>Chromadorea</taxon>
        <taxon>Rhabditida</taxon>
        <taxon>Rhabditina</taxon>
        <taxon>Rhabditomorpha</taxon>
        <taxon>Strongyloidea</taxon>
        <taxon>Metastrongylidae</taxon>
        <taxon>Parelaphostrongylus</taxon>
    </lineage>
</organism>
<dbReference type="EMBL" id="JAHQIW010007302">
    <property type="protein sequence ID" value="KAJ1373506.1"/>
    <property type="molecule type" value="Genomic_DNA"/>
</dbReference>
<evidence type="ECO:0000313" key="1">
    <source>
        <dbReference type="EMBL" id="KAJ1373506.1"/>
    </source>
</evidence>
<comment type="caution">
    <text evidence="1">The sequence shown here is derived from an EMBL/GenBank/DDBJ whole genome shotgun (WGS) entry which is preliminary data.</text>
</comment>